<dbReference type="Proteomes" id="UP000310108">
    <property type="component" value="Unassembled WGS sequence"/>
</dbReference>
<gene>
    <name evidence="2" type="ORF">CTA1_952</name>
</gene>
<protein>
    <submittedName>
        <fullName evidence="2">Uncharacterized protein</fullName>
    </submittedName>
</protein>
<dbReference type="AlphaFoldDB" id="A0A4U6XI31"/>
<reference evidence="2 3" key="1">
    <citation type="journal article" date="2019" name="PLoS ONE">
        <title>Comparative genome analysis indicates high evolutionary potential of pathogenicity genes in Colletotrichum tanaceti.</title>
        <authorList>
            <person name="Lelwala R.V."/>
            <person name="Korhonen P.K."/>
            <person name="Young N.D."/>
            <person name="Scott J.B."/>
            <person name="Ades P.A."/>
            <person name="Gasser R.B."/>
            <person name="Taylor P.W.J."/>
        </authorList>
    </citation>
    <scope>NUCLEOTIDE SEQUENCE [LARGE SCALE GENOMIC DNA]</scope>
    <source>
        <strain evidence="2">BRIP57314</strain>
    </source>
</reference>
<evidence type="ECO:0000313" key="2">
    <source>
        <dbReference type="EMBL" id="TKW55304.1"/>
    </source>
</evidence>
<comment type="caution">
    <text evidence="2">The sequence shown here is derived from an EMBL/GenBank/DDBJ whole genome shotgun (WGS) entry which is preliminary data.</text>
</comment>
<sequence length="712" mass="77905">MPIYDINTNTESDTSHPPDGFSVVRFAVRIPIVEVDKPASLSPWRPKPSSHDDDDDDDDGGIQDTQCFELCFHPGFVPNPDPISLHMLSSGRIEHHDPAPVLRTPRPPCYIHELPDLIDLTDTVDDATSATPVALHARSTRPIMQSLLTMLLYTVVVLSSGLILGRRLHPSGTHTVRPHPRAQRHEAAPSDFTSFPASSLPPPPPPHATYVLDIDAEPTIQALSLYNDVLPLERLHLAAEADVAEVMATDPDLGLDCELNKLVSRVCRDVSFLIDNELVPSVSTPATIHADIKLTCQHIFNRFLKLHRPLRDLKATSPHNSHMDTKLSFAAWMLDTAVEGGYSSISLPQAYAKSLLDPDREVWQQCRFCSSSGLPPVDIADWHFACDPSFFNLSASLASRPAAAVNNYFTSWGKHQSARRFAALRNSPLDVDDTPLYPNNQHPFDEADDIHTWLPNESPLNSLLRNIVETATAVDELLDLLGALNVSAVSGSQANDTKLSLPEVSWWRRLRSQPRSTPLASGRRDAIRQGTARLAQLQNDLLTPLVRSLGRASASMAMACAEADRQRARIGRLAAGRDWERPTAHIVEDDGGALSSTNTVTVHVARTVFTADIAAEASVLHAELAERLAERQSAAAAAKATATISFLASRELAAAATTTTLTPTNQFKQVEELGDEPPLPPMSEEDLAFEQRVQENLDDDPLSRLAALFRGG</sequence>
<feature type="region of interest" description="Disordered" evidence="1">
    <location>
        <begin position="39"/>
        <end position="64"/>
    </location>
</feature>
<name>A0A4U6XI31_9PEZI</name>
<dbReference type="EMBL" id="PJEX01000104">
    <property type="protein sequence ID" value="TKW55304.1"/>
    <property type="molecule type" value="Genomic_DNA"/>
</dbReference>
<evidence type="ECO:0000256" key="1">
    <source>
        <dbReference type="SAM" id="MobiDB-lite"/>
    </source>
</evidence>
<feature type="region of interest" description="Disordered" evidence="1">
    <location>
        <begin position="172"/>
        <end position="207"/>
    </location>
</feature>
<evidence type="ECO:0000313" key="3">
    <source>
        <dbReference type="Proteomes" id="UP000310108"/>
    </source>
</evidence>
<accession>A0A4U6XI31</accession>
<feature type="compositionally biased region" description="Acidic residues" evidence="1">
    <location>
        <begin position="52"/>
        <end position="61"/>
    </location>
</feature>
<organism evidence="2 3">
    <name type="scientific">Colletotrichum tanaceti</name>
    <dbReference type="NCBI Taxonomy" id="1306861"/>
    <lineage>
        <taxon>Eukaryota</taxon>
        <taxon>Fungi</taxon>
        <taxon>Dikarya</taxon>
        <taxon>Ascomycota</taxon>
        <taxon>Pezizomycotina</taxon>
        <taxon>Sordariomycetes</taxon>
        <taxon>Hypocreomycetidae</taxon>
        <taxon>Glomerellales</taxon>
        <taxon>Glomerellaceae</taxon>
        <taxon>Colletotrichum</taxon>
        <taxon>Colletotrichum destructivum species complex</taxon>
    </lineage>
</organism>
<proteinExistence type="predicted"/>
<keyword evidence="3" id="KW-1185">Reference proteome</keyword>
<dbReference type="OrthoDB" id="4857793at2759"/>